<dbReference type="EMBL" id="JAFNEN010003667">
    <property type="protein sequence ID" value="KAG8171692.1"/>
    <property type="molecule type" value="Genomic_DNA"/>
</dbReference>
<dbReference type="AlphaFoldDB" id="A0AAV6TIS0"/>
<evidence type="ECO:0000313" key="3">
    <source>
        <dbReference type="Proteomes" id="UP000827092"/>
    </source>
</evidence>
<name>A0AAV6TIS0_9ARAC</name>
<evidence type="ECO:0000313" key="2">
    <source>
        <dbReference type="EMBL" id="KAG8171692.1"/>
    </source>
</evidence>
<proteinExistence type="predicted"/>
<feature type="non-terminal residue" evidence="2">
    <location>
        <position position="1"/>
    </location>
</feature>
<dbReference type="Proteomes" id="UP000827092">
    <property type="component" value="Unassembled WGS sequence"/>
</dbReference>
<feature type="region of interest" description="Disordered" evidence="1">
    <location>
        <begin position="24"/>
        <end position="52"/>
    </location>
</feature>
<comment type="caution">
    <text evidence="2">The sequence shown here is derived from an EMBL/GenBank/DDBJ whole genome shotgun (WGS) entry which is preliminary data.</text>
</comment>
<reference evidence="2 3" key="1">
    <citation type="journal article" date="2022" name="Nat. Ecol. Evol.">
        <title>A masculinizing supergene underlies an exaggerated male reproductive morph in a spider.</title>
        <authorList>
            <person name="Hendrickx F."/>
            <person name="De Corte Z."/>
            <person name="Sonet G."/>
            <person name="Van Belleghem S.M."/>
            <person name="Kostlbacher S."/>
            <person name="Vangestel C."/>
        </authorList>
    </citation>
    <scope>NUCLEOTIDE SEQUENCE [LARGE SCALE GENOMIC DNA]</scope>
    <source>
        <strain evidence="2">W744_W776</strain>
    </source>
</reference>
<accession>A0AAV6TIS0</accession>
<gene>
    <name evidence="2" type="ORF">JTE90_022919</name>
</gene>
<sequence length="94" mass="10813">FNSSYLHLVEYAFLALGFPFSVPSPGRGKPPDPHRPAQADQRNFGTRRCENAGTFDEKRKKYNDTKDNDKNFDIRQFFYLTTALSVRTSFTTVT</sequence>
<protein>
    <submittedName>
        <fullName evidence="2">Uncharacterized protein</fullName>
    </submittedName>
</protein>
<organism evidence="2 3">
    <name type="scientific">Oedothorax gibbosus</name>
    <dbReference type="NCBI Taxonomy" id="931172"/>
    <lineage>
        <taxon>Eukaryota</taxon>
        <taxon>Metazoa</taxon>
        <taxon>Ecdysozoa</taxon>
        <taxon>Arthropoda</taxon>
        <taxon>Chelicerata</taxon>
        <taxon>Arachnida</taxon>
        <taxon>Araneae</taxon>
        <taxon>Araneomorphae</taxon>
        <taxon>Entelegynae</taxon>
        <taxon>Araneoidea</taxon>
        <taxon>Linyphiidae</taxon>
        <taxon>Erigoninae</taxon>
        <taxon>Oedothorax</taxon>
    </lineage>
</organism>
<evidence type="ECO:0000256" key="1">
    <source>
        <dbReference type="SAM" id="MobiDB-lite"/>
    </source>
</evidence>
<keyword evidence="3" id="KW-1185">Reference proteome</keyword>